<sequence>MVDQNSQFYAILTNVGAAKQANADALGIPWKITQMGVGDANGTDPTPNATQTSLINEWRRAPLNQLKVDDKNSAIIVAEQVIPADVGGKWIREIALYDADGDMVAVANCAPTYKPLLSQGSGRTQVVRMNLIVSSASNVQLKIDPAVVLATREWVTEELARQDFKHSVQVATTAAITLSGLQTIDGVALQAGTRVLVKDQTTAKDNGLYLAAAGAWTRSSDADSDAKVTPGLLVLVEKGTVNGDSAWQLISDGPISLGVSAQGYEMAFGRSGVSAGTYRSVTVDKYGRVIAATNPTTVAGYGLTDVYTKGQVDTSLALKAPLASPSFSGDPRAPTPATTDSDTSIATTAFVRNVLARYGLATNVASIWAGSIDEITETGLYLSTTVTTGAFPVYAGESLVGGMLFHLERDADKSALQLWETVTSGVGETPGGLTFKRSRLLNGKWSAWGQLWDGLNTPKMDSPLDRVSGRMVTSGAYGLGMAIASAEVDLNKYTVPGNFLTPMAGVLNLPAGWISGSRRYSLVVDGYNDKNYLTQTLTSGQSGLADDPVLRAIRSMSNESKWSAWRILAPTDNPVFTGNPTAPTPARGNISTQLATTQFVKEMGFTFPSSSVAFPSGSTLTMAEVGRMVYMDGGGAQTWSGSVVLPSSGIPRGSVFCLSVGSGNGTITVHKPAVAGGYIAIGSRSYDTVTIRSNEPPLMLICNADHTYAVISGGLSNTADYSSQLSANGWAKNPNGLIQQWGVAMVPAVGTLDVTLPVTFPNQGIAVVCSYTFGLGGAAGRCGAGYLNTSTIRVESAVPVGVGGYQTVYWFAIGR</sequence>
<dbReference type="InterPro" id="IPR054075">
    <property type="entry name" value="Gp53-like_C"/>
</dbReference>
<dbReference type="PANTHER" id="PTHR35191">
    <property type="entry name" value="PROPHAGE SIDE TAIL FIBER PROTEIN HOMOLOG STFQ-RELATED"/>
    <property type="match status" value="1"/>
</dbReference>
<dbReference type="AlphaFoldDB" id="A0A0N9MHU4"/>
<accession>A0A0N9MHU4</accession>
<dbReference type="InterPro" id="IPR051934">
    <property type="entry name" value="Phage_Tail_Fiber_Structural"/>
</dbReference>
<reference evidence="3" key="2">
    <citation type="submission" date="2015-01" db="EMBL/GenBank/DDBJ databases">
        <authorList>
            <person name="Xiang T."/>
            <person name="Song Y."/>
            <person name="Huang L."/>
            <person name="Wang B."/>
            <person name="Wu P."/>
        </authorList>
    </citation>
    <scope>NUCLEOTIDE SEQUENCE</scope>
    <source>
        <strain evidence="3">BW11M1</strain>
    </source>
</reference>
<feature type="domain" description="Phage tail fibre protein N-terminal" evidence="1">
    <location>
        <begin position="6"/>
        <end position="152"/>
    </location>
</feature>
<proteinExistence type="predicted"/>
<evidence type="ECO:0000259" key="1">
    <source>
        <dbReference type="Pfam" id="PF12571"/>
    </source>
</evidence>
<protein>
    <submittedName>
        <fullName evidence="3">Tail fiber protein</fullName>
    </submittedName>
</protein>
<dbReference type="InterPro" id="IPR022225">
    <property type="entry name" value="Phage_tail_fibre_N"/>
</dbReference>
<name>A0A0N9MHU4_PSEPU</name>
<feature type="domain" description="Putative tail fiber protein gp53-like C-terminal" evidence="2">
    <location>
        <begin position="732"/>
        <end position="815"/>
    </location>
</feature>
<gene>
    <name evidence="3" type="primary">ptbH</name>
</gene>
<dbReference type="Gene3D" id="2.60.40.3940">
    <property type="match status" value="1"/>
</dbReference>
<evidence type="ECO:0000313" key="3">
    <source>
        <dbReference type="EMBL" id="ALG76526.1"/>
    </source>
</evidence>
<reference evidence="3" key="1">
    <citation type="journal article" date="2015" name="Genome Biol. Evol.">
        <title>Different Ancestries of R Tailocins in Rhizospheric Pseudomonas Isolates.</title>
        <authorList>
            <person name="Ghequire M.G."/>
            <person name="Dillen Y."/>
            <person name="Lambrichts I."/>
            <person name="Proost P."/>
            <person name="Wattiez R."/>
            <person name="De Mot R."/>
        </authorList>
    </citation>
    <scope>NUCLEOTIDE SEQUENCE</scope>
    <source>
        <strain evidence="3">BW11M1</strain>
    </source>
</reference>
<dbReference type="PANTHER" id="PTHR35191:SF1">
    <property type="entry name" value="PROPHAGE SIDE TAIL FIBER PROTEIN HOMOLOG STFQ-RELATED"/>
    <property type="match status" value="1"/>
</dbReference>
<dbReference type="EMBL" id="KP698091">
    <property type="protein sequence ID" value="ALG76526.1"/>
    <property type="molecule type" value="Genomic_DNA"/>
</dbReference>
<evidence type="ECO:0000259" key="2">
    <source>
        <dbReference type="Pfam" id="PF21882"/>
    </source>
</evidence>
<dbReference type="Pfam" id="PF21882">
    <property type="entry name" value="Gp53-like_C"/>
    <property type="match status" value="1"/>
</dbReference>
<dbReference type="Pfam" id="PF12571">
    <property type="entry name" value="Phage_tail_fib"/>
    <property type="match status" value="1"/>
</dbReference>
<organism evidence="3">
    <name type="scientific">Pseudomonas putida</name>
    <name type="common">Arthrobacter siderocapsulatus</name>
    <dbReference type="NCBI Taxonomy" id="303"/>
    <lineage>
        <taxon>Bacteria</taxon>
        <taxon>Pseudomonadati</taxon>
        <taxon>Pseudomonadota</taxon>
        <taxon>Gammaproteobacteria</taxon>
        <taxon>Pseudomonadales</taxon>
        <taxon>Pseudomonadaceae</taxon>
        <taxon>Pseudomonas</taxon>
    </lineage>
</organism>